<keyword evidence="3 6" id="KW-0238">DNA-binding</keyword>
<proteinExistence type="inferred from homology"/>
<feature type="domain" description="Homeobox" evidence="9">
    <location>
        <begin position="87"/>
        <end position="147"/>
    </location>
</feature>
<dbReference type="Proteomes" id="UP000549394">
    <property type="component" value="Unassembled WGS sequence"/>
</dbReference>
<feature type="region of interest" description="Disordered" evidence="8">
    <location>
        <begin position="1"/>
        <end position="20"/>
    </location>
</feature>
<dbReference type="PANTHER" id="PTHR24329:SF520">
    <property type="entry name" value="ALX HOMEOBOX PROTEIN 1-LIKE PROTEIN"/>
    <property type="match status" value="1"/>
</dbReference>
<sequence>MESKNVSDSPNGEKRKVEDISSFASTLPSSAYLEHALPSNAVSAVARSLTELNGGDGAFKKLKPTDSLPSNQTGSSGGHNPATCPTPARRRHRTTFTQEQLQELESAFSKSHYPDIYCREELARITKLNEARIQVWFQNRRAKYRKQEKQLAKQLHSAAAPMIPSCANGMMARNMNLYPPTNRPSAAYPYHGAQMATNRYPQVNYQFGAASTGMAACSASATAMTAPPTSVSPGAAMARQMQQFSMPAEFNVNLESHEEDWYNKSLTALRMNNAHSSFTNAMLQYQT</sequence>
<dbReference type="GO" id="GO:0005634">
    <property type="term" value="C:nucleus"/>
    <property type="evidence" value="ECO:0007669"/>
    <property type="project" value="UniProtKB-SubCell"/>
</dbReference>
<evidence type="ECO:0000256" key="7">
    <source>
        <dbReference type="RuleBase" id="RU000682"/>
    </source>
</evidence>
<keyword evidence="4 6" id="KW-0371">Homeobox</keyword>
<dbReference type="SUPFAM" id="SSF46689">
    <property type="entry name" value="Homeodomain-like"/>
    <property type="match status" value="1"/>
</dbReference>
<evidence type="ECO:0000256" key="3">
    <source>
        <dbReference type="ARBA" id="ARBA00023125"/>
    </source>
</evidence>
<evidence type="ECO:0000256" key="4">
    <source>
        <dbReference type="ARBA" id="ARBA00023155"/>
    </source>
</evidence>
<keyword evidence="5 6" id="KW-0539">Nucleus</keyword>
<feature type="region of interest" description="Disordered" evidence="8">
    <location>
        <begin position="57"/>
        <end position="94"/>
    </location>
</feature>
<accession>A0A7I8VBM2</accession>
<evidence type="ECO:0000256" key="1">
    <source>
        <dbReference type="ARBA" id="ARBA00004123"/>
    </source>
</evidence>
<name>A0A7I8VBM2_9ANNE</name>
<dbReference type="InterPro" id="IPR017970">
    <property type="entry name" value="Homeobox_CS"/>
</dbReference>
<evidence type="ECO:0000256" key="2">
    <source>
        <dbReference type="ARBA" id="ARBA00005733"/>
    </source>
</evidence>
<organism evidence="10 11">
    <name type="scientific">Dimorphilus gyrociliatus</name>
    <dbReference type="NCBI Taxonomy" id="2664684"/>
    <lineage>
        <taxon>Eukaryota</taxon>
        <taxon>Metazoa</taxon>
        <taxon>Spiralia</taxon>
        <taxon>Lophotrochozoa</taxon>
        <taxon>Annelida</taxon>
        <taxon>Polychaeta</taxon>
        <taxon>Polychaeta incertae sedis</taxon>
        <taxon>Dinophilidae</taxon>
        <taxon>Dimorphilus</taxon>
    </lineage>
</organism>
<dbReference type="Pfam" id="PF00046">
    <property type="entry name" value="Homeodomain"/>
    <property type="match status" value="1"/>
</dbReference>
<protein>
    <submittedName>
        <fullName evidence="10">DgyrCDS2902</fullName>
    </submittedName>
</protein>
<evidence type="ECO:0000313" key="10">
    <source>
        <dbReference type="EMBL" id="CAD5113736.1"/>
    </source>
</evidence>
<dbReference type="CDD" id="cd00086">
    <property type="entry name" value="homeodomain"/>
    <property type="match status" value="1"/>
</dbReference>
<comment type="caution">
    <text evidence="10">The sequence shown here is derived from an EMBL/GenBank/DDBJ whole genome shotgun (WGS) entry which is preliminary data.</text>
</comment>
<dbReference type="InterPro" id="IPR009057">
    <property type="entry name" value="Homeodomain-like_sf"/>
</dbReference>
<dbReference type="SMART" id="SM00389">
    <property type="entry name" value="HOX"/>
    <property type="match status" value="1"/>
</dbReference>
<dbReference type="FunFam" id="1.10.10.60:FF:000138">
    <property type="entry name" value="Homeobox protein prophet of Pit-1"/>
    <property type="match status" value="1"/>
</dbReference>
<dbReference type="Gene3D" id="1.10.10.60">
    <property type="entry name" value="Homeodomain-like"/>
    <property type="match status" value="1"/>
</dbReference>
<evidence type="ECO:0000256" key="6">
    <source>
        <dbReference type="PROSITE-ProRule" id="PRU00108"/>
    </source>
</evidence>
<evidence type="ECO:0000256" key="8">
    <source>
        <dbReference type="SAM" id="MobiDB-lite"/>
    </source>
</evidence>
<dbReference type="GO" id="GO:0000981">
    <property type="term" value="F:DNA-binding transcription factor activity, RNA polymerase II-specific"/>
    <property type="evidence" value="ECO:0007669"/>
    <property type="project" value="InterPro"/>
</dbReference>
<dbReference type="PROSITE" id="PS50071">
    <property type="entry name" value="HOMEOBOX_2"/>
    <property type="match status" value="1"/>
</dbReference>
<dbReference type="PROSITE" id="PS00027">
    <property type="entry name" value="HOMEOBOX_1"/>
    <property type="match status" value="1"/>
</dbReference>
<feature type="compositionally biased region" description="Basic and acidic residues" evidence="8">
    <location>
        <begin position="1"/>
        <end position="19"/>
    </location>
</feature>
<reference evidence="10 11" key="1">
    <citation type="submission" date="2020-08" db="EMBL/GenBank/DDBJ databases">
        <authorList>
            <person name="Hejnol A."/>
        </authorList>
    </citation>
    <scope>NUCLEOTIDE SEQUENCE [LARGE SCALE GENOMIC DNA]</scope>
</reference>
<gene>
    <name evidence="10" type="ORF">DGYR_LOCUS2679</name>
</gene>
<evidence type="ECO:0000313" key="11">
    <source>
        <dbReference type="Proteomes" id="UP000549394"/>
    </source>
</evidence>
<dbReference type="GO" id="GO:0000977">
    <property type="term" value="F:RNA polymerase II transcription regulatory region sequence-specific DNA binding"/>
    <property type="evidence" value="ECO:0007669"/>
    <property type="project" value="TreeGrafter"/>
</dbReference>
<dbReference type="OrthoDB" id="6159439at2759"/>
<keyword evidence="11" id="KW-1185">Reference proteome</keyword>
<dbReference type="AlphaFoldDB" id="A0A7I8VBM2"/>
<dbReference type="InterPro" id="IPR050649">
    <property type="entry name" value="Paired_Homeobox_TFs"/>
</dbReference>
<feature type="DNA-binding region" description="Homeobox" evidence="6">
    <location>
        <begin position="89"/>
        <end position="148"/>
    </location>
</feature>
<comment type="subcellular location">
    <subcellularLocation>
        <location evidence="1 6 7">Nucleus</location>
    </subcellularLocation>
</comment>
<dbReference type="InterPro" id="IPR001356">
    <property type="entry name" value="HD"/>
</dbReference>
<evidence type="ECO:0000259" key="9">
    <source>
        <dbReference type="PROSITE" id="PS50071"/>
    </source>
</evidence>
<dbReference type="EMBL" id="CAJFCJ010000004">
    <property type="protein sequence ID" value="CAD5113736.1"/>
    <property type="molecule type" value="Genomic_DNA"/>
</dbReference>
<dbReference type="PANTHER" id="PTHR24329">
    <property type="entry name" value="HOMEOBOX PROTEIN ARISTALESS"/>
    <property type="match status" value="1"/>
</dbReference>
<dbReference type="GO" id="GO:0007399">
    <property type="term" value="P:nervous system development"/>
    <property type="evidence" value="ECO:0007669"/>
    <property type="project" value="UniProtKB-ARBA"/>
</dbReference>
<comment type="similarity">
    <text evidence="2">Belongs to the paired homeobox family.</text>
</comment>
<evidence type="ECO:0000256" key="5">
    <source>
        <dbReference type="ARBA" id="ARBA00023242"/>
    </source>
</evidence>